<dbReference type="InterPro" id="IPR009660">
    <property type="entry name" value="Phage_A500_Gp15"/>
</dbReference>
<reference evidence="1 2" key="1">
    <citation type="submission" date="2016-10" db="EMBL/GenBank/DDBJ databases">
        <title>Paenibacillus species isolates.</title>
        <authorList>
            <person name="Beno S.M."/>
        </authorList>
    </citation>
    <scope>NUCLEOTIDE SEQUENCE [LARGE SCALE GENOMIC DNA]</scope>
    <source>
        <strain evidence="1 2">FSL H7-0604</strain>
    </source>
</reference>
<proteinExistence type="predicted"/>
<protein>
    <recommendedName>
        <fullName evidence="3">Bacteriophage Gp15 protein</fullName>
    </recommendedName>
</protein>
<evidence type="ECO:0000313" key="1">
    <source>
        <dbReference type="EMBL" id="OMD31368.1"/>
    </source>
</evidence>
<dbReference type="AlphaFoldDB" id="A0A1R0X932"/>
<name>A0A1R0X932_9BACL</name>
<evidence type="ECO:0008006" key="3">
    <source>
        <dbReference type="Google" id="ProtNLM"/>
    </source>
</evidence>
<comment type="caution">
    <text evidence="1">The sequence shown here is derived from an EMBL/GenBank/DDBJ whole genome shotgun (WGS) entry which is preliminary data.</text>
</comment>
<evidence type="ECO:0000313" key="2">
    <source>
        <dbReference type="Proteomes" id="UP000187465"/>
    </source>
</evidence>
<gene>
    <name evidence="1" type="ORF">BJP51_19195</name>
</gene>
<sequence>MIEASLAKQYGIRIRQQGDMHWSEFCTLVAGLMPDTPLGSIVTIRSEKDPKVRRGFSKEQRRIYNEWRNRKAEEKLADPDVLDQAAKGLEAMLTKMFGGGGA</sequence>
<dbReference type="Pfam" id="PF06854">
    <property type="entry name" value="Phage_Gp15"/>
    <property type="match status" value="1"/>
</dbReference>
<dbReference type="EMBL" id="MKQP01000022">
    <property type="protein sequence ID" value="OMD31368.1"/>
    <property type="molecule type" value="Genomic_DNA"/>
</dbReference>
<organism evidence="1 2">
    <name type="scientific">Paenibacillus odorifer</name>
    <dbReference type="NCBI Taxonomy" id="189426"/>
    <lineage>
        <taxon>Bacteria</taxon>
        <taxon>Bacillati</taxon>
        <taxon>Bacillota</taxon>
        <taxon>Bacilli</taxon>
        <taxon>Bacillales</taxon>
        <taxon>Paenibacillaceae</taxon>
        <taxon>Paenibacillus</taxon>
    </lineage>
</organism>
<accession>A0A1R0X932</accession>
<dbReference type="Proteomes" id="UP000187465">
    <property type="component" value="Unassembled WGS sequence"/>
</dbReference>